<accession>A0A8J5WYL1</accession>
<proteinExistence type="predicted"/>
<evidence type="ECO:0008006" key="3">
    <source>
        <dbReference type="Google" id="ProtNLM"/>
    </source>
</evidence>
<gene>
    <name evidence="1" type="ORF">GUJ93_ZPchr0013g35498</name>
</gene>
<protein>
    <recommendedName>
        <fullName evidence="3">Serine-threonine/tyrosine-protein kinase catalytic domain-containing protein</fullName>
    </recommendedName>
</protein>
<organism evidence="1 2">
    <name type="scientific">Zizania palustris</name>
    <name type="common">Northern wild rice</name>
    <dbReference type="NCBI Taxonomy" id="103762"/>
    <lineage>
        <taxon>Eukaryota</taxon>
        <taxon>Viridiplantae</taxon>
        <taxon>Streptophyta</taxon>
        <taxon>Embryophyta</taxon>
        <taxon>Tracheophyta</taxon>
        <taxon>Spermatophyta</taxon>
        <taxon>Magnoliopsida</taxon>
        <taxon>Liliopsida</taxon>
        <taxon>Poales</taxon>
        <taxon>Poaceae</taxon>
        <taxon>BOP clade</taxon>
        <taxon>Oryzoideae</taxon>
        <taxon>Oryzeae</taxon>
        <taxon>Zizaniinae</taxon>
        <taxon>Zizania</taxon>
    </lineage>
</organism>
<evidence type="ECO:0000313" key="2">
    <source>
        <dbReference type="Proteomes" id="UP000729402"/>
    </source>
</evidence>
<name>A0A8J5WYL1_ZIZPA</name>
<sequence length="161" mass="18197">MAPEHALFGKVSPKIDIFGFGVLVLEIVTGRRNSSSDNPDSVVNLLTDVWNCWTKGRALLLADRSLDGYSNSRVLRCIHIGLLCVQEDPADRPSTSSVIFMLTRRRIKLHPPRQPAFFFGGDFSSVSTQYRHRNYMYDKSGVIVEDNFSVNDVTNTDLYPR</sequence>
<reference evidence="1" key="1">
    <citation type="journal article" date="2021" name="bioRxiv">
        <title>Whole Genome Assembly and Annotation of Northern Wild Rice, Zizania palustris L., Supports a Whole Genome Duplication in the Zizania Genus.</title>
        <authorList>
            <person name="Haas M."/>
            <person name="Kono T."/>
            <person name="Macchietto M."/>
            <person name="Millas R."/>
            <person name="McGilp L."/>
            <person name="Shao M."/>
            <person name="Duquette J."/>
            <person name="Hirsch C.N."/>
            <person name="Kimball J."/>
        </authorList>
    </citation>
    <scope>NUCLEOTIDE SEQUENCE</scope>
    <source>
        <tissue evidence="1">Fresh leaf tissue</tissue>
    </source>
</reference>
<keyword evidence="2" id="KW-1185">Reference proteome</keyword>
<dbReference type="EMBL" id="JAAALK010000079">
    <property type="protein sequence ID" value="KAG8099773.1"/>
    <property type="molecule type" value="Genomic_DNA"/>
</dbReference>
<reference evidence="1" key="2">
    <citation type="submission" date="2021-02" db="EMBL/GenBank/DDBJ databases">
        <authorList>
            <person name="Kimball J.A."/>
            <person name="Haas M.W."/>
            <person name="Macchietto M."/>
            <person name="Kono T."/>
            <person name="Duquette J."/>
            <person name="Shao M."/>
        </authorList>
    </citation>
    <scope>NUCLEOTIDE SEQUENCE</scope>
    <source>
        <tissue evidence="1">Fresh leaf tissue</tissue>
    </source>
</reference>
<dbReference type="OrthoDB" id="661987at2759"/>
<dbReference type="AlphaFoldDB" id="A0A8J5WYL1"/>
<dbReference type="Proteomes" id="UP000729402">
    <property type="component" value="Unassembled WGS sequence"/>
</dbReference>
<dbReference type="PANTHER" id="PTHR27006">
    <property type="entry name" value="PROMASTIGOTE SURFACE ANTIGEN PROTEIN PSA"/>
    <property type="match status" value="1"/>
</dbReference>
<dbReference type="PANTHER" id="PTHR27006:SF634">
    <property type="entry name" value="RECEPTOR-LIKE SERINE_THREONINE-PROTEIN KINASE"/>
    <property type="match status" value="1"/>
</dbReference>
<comment type="caution">
    <text evidence="1">The sequence shown here is derived from an EMBL/GenBank/DDBJ whole genome shotgun (WGS) entry which is preliminary data.</text>
</comment>
<evidence type="ECO:0000313" key="1">
    <source>
        <dbReference type="EMBL" id="KAG8099773.1"/>
    </source>
</evidence>